<name>A0AAV4MQ67_CAEEX</name>
<dbReference type="EMBL" id="BPLR01019969">
    <property type="protein sequence ID" value="GIX73617.1"/>
    <property type="molecule type" value="Genomic_DNA"/>
</dbReference>
<sequence length="89" mass="10473">MAVLTRSLERRDRRLIYDQGGRVCRKVAIDEGEYREQLKEIQKRSLQIPARGRIFSPDHHQGNARQPWTDINSPQKEGSQYPLLDLWLS</sequence>
<evidence type="ECO:0000313" key="2">
    <source>
        <dbReference type="EMBL" id="GIX73617.1"/>
    </source>
</evidence>
<dbReference type="AlphaFoldDB" id="A0AAV4MQ67"/>
<accession>A0AAV4MQ67</accession>
<reference evidence="2 3" key="1">
    <citation type="submission" date="2021-06" db="EMBL/GenBank/DDBJ databases">
        <title>Caerostris extrusa draft genome.</title>
        <authorList>
            <person name="Kono N."/>
            <person name="Arakawa K."/>
        </authorList>
    </citation>
    <scope>NUCLEOTIDE SEQUENCE [LARGE SCALE GENOMIC DNA]</scope>
</reference>
<gene>
    <name evidence="2" type="ORF">CEXT_422861</name>
</gene>
<evidence type="ECO:0000256" key="1">
    <source>
        <dbReference type="SAM" id="MobiDB-lite"/>
    </source>
</evidence>
<organism evidence="2 3">
    <name type="scientific">Caerostris extrusa</name>
    <name type="common">Bark spider</name>
    <name type="synonym">Caerostris bankana</name>
    <dbReference type="NCBI Taxonomy" id="172846"/>
    <lineage>
        <taxon>Eukaryota</taxon>
        <taxon>Metazoa</taxon>
        <taxon>Ecdysozoa</taxon>
        <taxon>Arthropoda</taxon>
        <taxon>Chelicerata</taxon>
        <taxon>Arachnida</taxon>
        <taxon>Araneae</taxon>
        <taxon>Araneomorphae</taxon>
        <taxon>Entelegynae</taxon>
        <taxon>Araneoidea</taxon>
        <taxon>Araneidae</taxon>
        <taxon>Caerostris</taxon>
    </lineage>
</organism>
<evidence type="ECO:0000313" key="3">
    <source>
        <dbReference type="Proteomes" id="UP001054945"/>
    </source>
</evidence>
<dbReference type="Proteomes" id="UP001054945">
    <property type="component" value="Unassembled WGS sequence"/>
</dbReference>
<feature type="compositionally biased region" description="Polar residues" evidence="1">
    <location>
        <begin position="63"/>
        <end position="78"/>
    </location>
</feature>
<keyword evidence="3" id="KW-1185">Reference proteome</keyword>
<comment type="caution">
    <text evidence="2">The sequence shown here is derived from an EMBL/GenBank/DDBJ whole genome shotgun (WGS) entry which is preliminary data.</text>
</comment>
<feature type="region of interest" description="Disordered" evidence="1">
    <location>
        <begin position="54"/>
        <end position="78"/>
    </location>
</feature>
<protein>
    <submittedName>
        <fullName evidence="2">Uncharacterized protein</fullName>
    </submittedName>
</protein>
<proteinExistence type="predicted"/>